<proteinExistence type="predicted"/>
<name>A0A934TMC8_9RHOB</name>
<dbReference type="Gene3D" id="3.40.50.11550">
    <property type="match status" value="2"/>
</dbReference>
<reference evidence="3" key="1">
    <citation type="submission" date="2017-05" db="EMBL/GenBank/DDBJ databases">
        <authorList>
            <person name="Imhoff J.F."/>
            <person name="Rahn T."/>
            <person name="Kuenzel S."/>
            <person name="Neulinger S.C."/>
        </authorList>
    </citation>
    <scope>NUCLEOTIDE SEQUENCE</scope>
    <source>
        <strain evidence="3">LMG 28126</strain>
    </source>
</reference>
<evidence type="ECO:0000313" key="4">
    <source>
        <dbReference type="Proteomes" id="UP000706333"/>
    </source>
</evidence>
<gene>
    <name evidence="3" type="ORF">CCR87_10120</name>
</gene>
<comment type="caution">
    <text evidence="3">The sequence shown here is derived from an EMBL/GenBank/DDBJ whole genome shotgun (WGS) entry which is preliminary data.</text>
</comment>
<dbReference type="Proteomes" id="UP000706333">
    <property type="component" value="Unassembled WGS sequence"/>
</dbReference>
<feature type="domain" description="Haem-binding uptake Tiki superfamily ChaN" evidence="2">
    <location>
        <begin position="17"/>
        <end position="218"/>
    </location>
</feature>
<feature type="signal peptide" evidence="1">
    <location>
        <begin position="1"/>
        <end position="18"/>
    </location>
</feature>
<evidence type="ECO:0000259" key="2">
    <source>
        <dbReference type="Pfam" id="PF04187"/>
    </source>
</evidence>
<accession>A0A934TMC8</accession>
<dbReference type="CDD" id="cd14727">
    <property type="entry name" value="ChanN-like"/>
    <property type="match status" value="1"/>
</dbReference>
<dbReference type="InterPro" id="IPR007314">
    <property type="entry name" value="Cofac_haem-bd_dom"/>
</dbReference>
<keyword evidence="4" id="KW-1185">Reference proteome</keyword>
<reference evidence="3" key="2">
    <citation type="journal article" date="2020" name="Microorganisms">
        <title>Osmotic Adaptation and Compatible Solute Biosynthesis of Phototrophic Bacteria as Revealed from Genome Analyses.</title>
        <authorList>
            <person name="Imhoff J.F."/>
            <person name="Rahn T."/>
            <person name="Kunzel S."/>
            <person name="Keller A."/>
            <person name="Neulinger S.C."/>
        </authorList>
    </citation>
    <scope>NUCLEOTIDE SEQUENCE</scope>
    <source>
        <strain evidence="3">LMG 28126</strain>
    </source>
</reference>
<evidence type="ECO:0000313" key="3">
    <source>
        <dbReference type="EMBL" id="MBK5927678.1"/>
    </source>
</evidence>
<dbReference type="EMBL" id="NHSD01000268">
    <property type="protein sequence ID" value="MBK5927678.1"/>
    <property type="molecule type" value="Genomic_DNA"/>
</dbReference>
<keyword evidence="1" id="KW-0732">Signal</keyword>
<organism evidence="3 4">
    <name type="scientific">Rhodobaculum claviforme</name>
    <dbReference type="NCBI Taxonomy" id="1549854"/>
    <lineage>
        <taxon>Bacteria</taxon>
        <taxon>Pseudomonadati</taxon>
        <taxon>Pseudomonadota</taxon>
        <taxon>Alphaproteobacteria</taxon>
        <taxon>Rhodobacterales</taxon>
        <taxon>Paracoccaceae</taxon>
        <taxon>Rhodobaculum</taxon>
    </lineage>
</organism>
<sequence length="262" mass="27203">MRGLVACLAAALAWPAAAEVPRADVVILGEVHDNPAHHAWQAEVVADLAPTALVFEMLLPEQAAAVTPEVRPDAEALEAALGWEVRGWPDFAMYHPIFTAAPQAAVVGADVPREAVRAAMEAGAAAQFAAVFDEDPAPFGLDVALPAGQQSAREAMQARAHCDALPEALLPGMVEAQRLRDAALARAALRAHADHGGPVVVITGNGHARSDWGVPSMLALAAPDLSVFAAGQLEQAAGPDSPFDLVRVTAPADRDDPCAAFH</sequence>
<evidence type="ECO:0000256" key="1">
    <source>
        <dbReference type="SAM" id="SignalP"/>
    </source>
</evidence>
<dbReference type="RefSeq" id="WP_201157434.1">
    <property type="nucleotide sequence ID" value="NZ_NHSD01000268.1"/>
</dbReference>
<dbReference type="Pfam" id="PF04187">
    <property type="entry name" value="Cofac_haem_bdg"/>
    <property type="match status" value="1"/>
</dbReference>
<protein>
    <recommendedName>
        <fullName evidence="2">Haem-binding uptake Tiki superfamily ChaN domain-containing protein</fullName>
    </recommendedName>
</protein>
<dbReference type="SUPFAM" id="SSF159501">
    <property type="entry name" value="EreA/ChaN-like"/>
    <property type="match status" value="1"/>
</dbReference>
<feature type="chain" id="PRO_5037012687" description="Haem-binding uptake Tiki superfamily ChaN domain-containing protein" evidence="1">
    <location>
        <begin position="19"/>
        <end position="262"/>
    </location>
</feature>
<dbReference type="AlphaFoldDB" id="A0A934TMC8"/>